<sequence length="154" mass="16861">MTAAFVAYLHYLSIFALFALLSIEHVLFKAPLDLSRARSLMTTDLAYGLCAGLVLLTGIARVLWFGKGAAYYMGNSLFHAKLGLFVLVGLLSILPTVVFIKWRSTVKAGRVPEPSAWQVRLVTWSIRIELLLLLVIPLLATLMARGFGVIAATP</sequence>
<reference evidence="3 5" key="2">
    <citation type="submission" date="2019-01" db="EMBL/GenBank/DDBJ databases">
        <title>Whole genome shotgun sequencing of Pseudomonas spp. isolated by its ability to degrade furfural.</title>
        <authorList>
            <person name="Donoso R."/>
            <person name="Farkas C."/>
            <person name="Villegas P."/>
            <person name="Gonzales-Toro F."/>
            <person name="Guajardo-Parra M."/>
            <person name="Araya-Nail M."/>
            <person name="Morgante V."/>
            <person name="Perez-Pantoja D."/>
        </authorList>
    </citation>
    <scope>NUCLEOTIDE SEQUENCE [LARGE SCALE GENOMIC DNA]</scope>
    <source>
        <strain evidence="3 5">VN231</strain>
    </source>
</reference>
<keyword evidence="1" id="KW-1133">Transmembrane helix</keyword>
<evidence type="ECO:0000313" key="2">
    <source>
        <dbReference type="EMBL" id="SUD41717.1"/>
    </source>
</evidence>
<protein>
    <submittedName>
        <fullName evidence="3">DUF2214 family protein</fullName>
    </submittedName>
    <submittedName>
        <fullName evidence="2">Membrane protein</fullName>
    </submittedName>
</protein>
<organism evidence="2 4">
    <name type="scientific">Ectopseudomonas mendocina</name>
    <name type="common">Pseudomonas mendocina</name>
    <dbReference type="NCBI Taxonomy" id="300"/>
    <lineage>
        <taxon>Bacteria</taxon>
        <taxon>Pseudomonadati</taxon>
        <taxon>Pseudomonadota</taxon>
        <taxon>Gammaproteobacteria</taxon>
        <taxon>Pseudomonadales</taxon>
        <taxon>Pseudomonadaceae</taxon>
        <taxon>Ectopseudomonas</taxon>
    </lineage>
</organism>
<reference evidence="2 4" key="1">
    <citation type="submission" date="2018-06" db="EMBL/GenBank/DDBJ databases">
        <authorList>
            <consortium name="Pathogen Informatics"/>
            <person name="Doyle S."/>
        </authorList>
    </citation>
    <scope>NUCLEOTIDE SEQUENCE [LARGE SCALE GENOMIC DNA]</scope>
    <source>
        <strain evidence="2 4">NCTC10899</strain>
    </source>
</reference>
<keyword evidence="1" id="KW-0812">Transmembrane</keyword>
<feature type="transmembrane region" description="Helical" evidence="1">
    <location>
        <begin position="45"/>
        <end position="66"/>
    </location>
</feature>
<gene>
    <name evidence="3" type="ORF">EQ836_12065</name>
    <name evidence="2" type="ORF">NCTC10899_04598</name>
</gene>
<accession>A0A379IZJ6</accession>
<dbReference type="RefSeq" id="WP_017360697.1">
    <property type="nucleotide sequence ID" value="NZ_JOVT01000001.1"/>
</dbReference>
<dbReference type="EMBL" id="UGUU01000001">
    <property type="protein sequence ID" value="SUD41717.1"/>
    <property type="molecule type" value="Genomic_DNA"/>
</dbReference>
<dbReference type="OrthoDB" id="826511at2"/>
<dbReference type="EMBL" id="SCFV01000005">
    <property type="protein sequence ID" value="TRO18292.1"/>
    <property type="molecule type" value="Genomic_DNA"/>
</dbReference>
<dbReference type="Proteomes" id="UP000317327">
    <property type="component" value="Unassembled WGS sequence"/>
</dbReference>
<evidence type="ECO:0000313" key="3">
    <source>
        <dbReference type="EMBL" id="TRO18292.1"/>
    </source>
</evidence>
<dbReference type="AlphaFoldDB" id="A0A379IZJ6"/>
<keyword evidence="1" id="KW-0472">Membrane</keyword>
<dbReference type="Pfam" id="PF09980">
    <property type="entry name" value="DUF2214"/>
    <property type="match status" value="1"/>
</dbReference>
<evidence type="ECO:0000313" key="5">
    <source>
        <dbReference type="Proteomes" id="UP000317327"/>
    </source>
</evidence>
<feature type="transmembrane region" description="Helical" evidence="1">
    <location>
        <begin position="6"/>
        <end position="24"/>
    </location>
</feature>
<feature type="transmembrane region" description="Helical" evidence="1">
    <location>
        <begin position="78"/>
        <end position="100"/>
    </location>
</feature>
<evidence type="ECO:0000313" key="4">
    <source>
        <dbReference type="Proteomes" id="UP000254260"/>
    </source>
</evidence>
<evidence type="ECO:0000256" key="1">
    <source>
        <dbReference type="SAM" id="Phobius"/>
    </source>
</evidence>
<feature type="transmembrane region" description="Helical" evidence="1">
    <location>
        <begin position="130"/>
        <end position="152"/>
    </location>
</feature>
<dbReference type="GeneID" id="57608101"/>
<name>A0A379IZJ6_ECTME</name>
<dbReference type="InterPro" id="IPR018706">
    <property type="entry name" value="DUF2214_membrane"/>
</dbReference>
<dbReference type="Proteomes" id="UP000254260">
    <property type="component" value="Unassembled WGS sequence"/>
</dbReference>
<proteinExistence type="predicted"/>